<dbReference type="AlphaFoldDB" id="A0A0N4UP26"/>
<evidence type="ECO:0000313" key="4">
    <source>
        <dbReference type="WBParaSite" id="DME_0000969401-mRNA-1"/>
    </source>
</evidence>
<evidence type="ECO:0000313" key="1">
    <source>
        <dbReference type="EMBL" id="VDN53343.1"/>
    </source>
</evidence>
<dbReference type="WBParaSite" id="DME_0000969401-mRNA-1">
    <property type="protein sequence ID" value="DME_0000969401-mRNA-1"/>
    <property type="gene ID" value="DME_0000969401"/>
</dbReference>
<gene>
    <name evidence="1" type="ORF">DME_LOCUS3316</name>
</gene>
<keyword evidence="3" id="KW-1185">Reference proteome</keyword>
<organism evidence="2 4">
    <name type="scientific">Dracunculus medinensis</name>
    <name type="common">Guinea worm</name>
    <dbReference type="NCBI Taxonomy" id="318479"/>
    <lineage>
        <taxon>Eukaryota</taxon>
        <taxon>Metazoa</taxon>
        <taxon>Ecdysozoa</taxon>
        <taxon>Nematoda</taxon>
        <taxon>Chromadorea</taxon>
        <taxon>Rhabditida</taxon>
        <taxon>Spirurina</taxon>
        <taxon>Dracunculoidea</taxon>
        <taxon>Dracunculidae</taxon>
        <taxon>Dracunculus</taxon>
    </lineage>
</organism>
<name>A0A0N4UP26_DRAME</name>
<dbReference type="Proteomes" id="UP000038040">
    <property type="component" value="Unplaced"/>
</dbReference>
<dbReference type="OrthoDB" id="5822793at2759"/>
<sequence>MFLFIFLHCKAYYYYRRGEGGRFSMRGCSILGPKNVAASVASAKNISIQRADMTAWLRRKDYNPMKAVAEARKMQQLKSRNSRTKFGKKKHFIYSGIQFIIIYNRTRFKLPVLELERCVQELAAKCNRSIELIKNAHHGELSKSVENLLELAVEPSKECQISVADQLDRLSSAFDAIQKYLEVNNTTIALKKNLSGSSTNLQKK</sequence>
<reference evidence="4" key="1">
    <citation type="submission" date="2017-02" db="UniProtKB">
        <authorList>
            <consortium name="WormBaseParasite"/>
        </authorList>
    </citation>
    <scope>IDENTIFICATION</scope>
</reference>
<accession>A0A0N4UP26</accession>
<dbReference type="EMBL" id="UYYG01000123">
    <property type="protein sequence ID" value="VDN53343.1"/>
    <property type="molecule type" value="Genomic_DNA"/>
</dbReference>
<dbReference type="STRING" id="318479.A0A0N4UP26"/>
<reference evidence="1 3" key="2">
    <citation type="submission" date="2018-11" db="EMBL/GenBank/DDBJ databases">
        <authorList>
            <consortium name="Pathogen Informatics"/>
        </authorList>
    </citation>
    <scope>NUCLEOTIDE SEQUENCE [LARGE SCALE GENOMIC DNA]</scope>
</reference>
<dbReference type="Proteomes" id="UP000274756">
    <property type="component" value="Unassembled WGS sequence"/>
</dbReference>
<evidence type="ECO:0000313" key="2">
    <source>
        <dbReference type="Proteomes" id="UP000038040"/>
    </source>
</evidence>
<evidence type="ECO:0000313" key="3">
    <source>
        <dbReference type="Proteomes" id="UP000274756"/>
    </source>
</evidence>
<protein>
    <submittedName>
        <fullName evidence="1 4">Uncharacterized protein</fullName>
    </submittedName>
</protein>
<proteinExistence type="predicted"/>